<evidence type="ECO:0000256" key="1">
    <source>
        <dbReference type="SAM" id="SignalP"/>
    </source>
</evidence>
<dbReference type="EMBL" id="BAABBI010000004">
    <property type="protein sequence ID" value="GAA3790371.1"/>
    <property type="molecule type" value="Genomic_DNA"/>
</dbReference>
<feature type="chain" id="PRO_5046813333" evidence="1">
    <location>
        <begin position="21"/>
        <end position="224"/>
    </location>
</feature>
<sequence>MKKLGLLFTALLIGLVTVSAAEKTSEKLVNNLEINTRYNYTQPIRFVERGVEFLIFPDGSFDFNTHTQSPYYSGNLYYRTSTITRRSSVNRTFGAPRTTVINRVQYSQPRNTGVLIEHDTDGKVRRIGNVFINYDRTGKIKRAGSVYMSYNRINGLLSQVGGLYIHYNNWGQVINTSGFINHTNNTTFGYNSPQNGTVYDTNNWYDSDEDFYYYKQNGKTPSKK</sequence>
<name>A0ABP7HD18_9FLAO</name>
<keyword evidence="1" id="KW-0732">Signal</keyword>
<dbReference type="RefSeq" id="WP_344730784.1">
    <property type="nucleotide sequence ID" value="NZ_BAABBI010000004.1"/>
</dbReference>
<keyword evidence="3" id="KW-1185">Reference proteome</keyword>
<protein>
    <submittedName>
        <fullName evidence="2">Uncharacterized protein</fullName>
    </submittedName>
</protein>
<reference evidence="3" key="1">
    <citation type="journal article" date="2019" name="Int. J. Syst. Evol. Microbiol.">
        <title>The Global Catalogue of Microorganisms (GCM) 10K type strain sequencing project: providing services to taxonomists for standard genome sequencing and annotation.</title>
        <authorList>
            <consortium name="The Broad Institute Genomics Platform"/>
            <consortium name="The Broad Institute Genome Sequencing Center for Infectious Disease"/>
            <person name="Wu L."/>
            <person name="Ma J."/>
        </authorList>
    </citation>
    <scope>NUCLEOTIDE SEQUENCE [LARGE SCALE GENOMIC DNA]</scope>
    <source>
        <strain evidence="3">JCM 17525</strain>
    </source>
</reference>
<evidence type="ECO:0000313" key="3">
    <source>
        <dbReference type="Proteomes" id="UP001501456"/>
    </source>
</evidence>
<dbReference type="Proteomes" id="UP001501456">
    <property type="component" value="Unassembled WGS sequence"/>
</dbReference>
<feature type="signal peptide" evidence="1">
    <location>
        <begin position="1"/>
        <end position="20"/>
    </location>
</feature>
<evidence type="ECO:0000313" key="2">
    <source>
        <dbReference type="EMBL" id="GAA3790371.1"/>
    </source>
</evidence>
<accession>A0ABP7HD18</accession>
<gene>
    <name evidence="2" type="ORF">GCM10022271_23360</name>
</gene>
<proteinExistence type="predicted"/>
<comment type="caution">
    <text evidence="2">The sequence shown here is derived from an EMBL/GenBank/DDBJ whole genome shotgun (WGS) entry which is preliminary data.</text>
</comment>
<organism evidence="2 3">
    <name type="scientific">Corallibacter vietnamensis</name>
    <dbReference type="NCBI Taxonomy" id="904130"/>
    <lineage>
        <taxon>Bacteria</taxon>
        <taxon>Pseudomonadati</taxon>
        <taxon>Bacteroidota</taxon>
        <taxon>Flavobacteriia</taxon>
        <taxon>Flavobacteriales</taxon>
        <taxon>Flavobacteriaceae</taxon>
        <taxon>Corallibacter</taxon>
    </lineage>
</organism>